<evidence type="ECO:0000256" key="3">
    <source>
        <dbReference type="ARBA" id="ARBA00022552"/>
    </source>
</evidence>
<feature type="compositionally biased region" description="Basic and acidic residues" evidence="9">
    <location>
        <begin position="674"/>
        <end position="692"/>
    </location>
</feature>
<evidence type="ECO:0000313" key="10">
    <source>
        <dbReference type="EMBL" id="KAK3242060.1"/>
    </source>
</evidence>
<keyword evidence="2 7" id="KW-0690">Ribosome biogenesis</keyword>
<dbReference type="PANTHER" id="PTHR17039">
    <property type="entry name" value="U3 SMALL NUCLEOLAR RIBONUCLEOPROTEIN PROTEIN MPP10"/>
    <property type="match status" value="1"/>
</dbReference>
<feature type="compositionally biased region" description="Acidic residues" evidence="9">
    <location>
        <begin position="129"/>
        <end position="177"/>
    </location>
</feature>
<comment type="subcellular location">
    <subcellularLocation>
        <location evidence="1 7">Nucleus</location>
        <location evidence="1 7">Nucleolus</location>
    </subcellularLocation>
</comment>
<dbReference type="EMBL" id="LGRX02033248">
    <property type="protein sequence ID" value="KAK3242060.1"/>
    <property type="molecule type" value="Genomic_DNA"/>
</dbReference>
<keyword evidence="4 7" id="KW-0539">Nucleus</keyword>
<gene>
    <name evidence="10" type="ORF">CYMTET_48231</name>
</gene>
<feature type="compositionally biased region" description="Acidic residues" evidence="9">
    <location>
        <begin position="245"/>
        <end position="275"/>
    </location>
</feature>
<dbReference type="GO" id="GO:0005732">
    <property type="term" value="C:sno(s)RNA-containing ribonucleoprotein complex"/>
    <property type="evidence" value="ECO:0007669"/>
    <property type="project" value="UniProtKB-UniRule"/>
</dbReference>
<evidence type="ECO:0000256" key="9">
    <source>
        <dbReference type="SAM" id="MobiDB-lite"/>
    </source>
</evidence>
<dbReference type="GO" id="GO:0032040">
    <property type="term" value="C:small-subunit processome"/>
    <property type="evidence" value="ECO:0007669"/>
    <property type="project" value="TreeGrafter"/>
</dbReference>
<dbReference type="Pfam" id="PF04006">
    <property type="entry name" value="Mpp10"/>
    <property type="match status" value="1"/>
</dbReference>
<protein>
    <recommendedName>
        <fullName evidence="7">U3 small nucleolar ribonucleoprotein protein MPP10</fullName>
    </recommendedName>
</protein>
<evidence type="ECO:0000256" key="4">
    <source>
        <dbReference type="ARBA" id="ARBA00023242"/>
    </source>
</evidence>
<feature type="compositionally biased region" description="Basic residues" evidence="9">
    <location>
        <begin position="603"/>
        <end position="612"/>
    </location>
</feature>
<feature type="coiled-coil region" evidence="8">
    <location>
        <begin position="490"/>
        <end position="521"/>
    </location>
</feature>
<dbReference type="AlphaFoldDB" id="A0AAE0BUH8"/>
<comment type="function">
    <text evidence="7">Involved in nucleolar processing of pre-18S ribosomal RNA.</text>
</comment>
<evidence type="ECO:0000256" key="1">
    <source>
        <dbReference type="ARBA" id="ARBA00004604"/>
    </source>
</evidence>
<feature type="region of interest" description="Disordered" evidence="9">
    <location>
        <begin position="129"/>
        <end position="391"/>
    </location>
</feature>
<keyword evidence="11" id="KW-1185">Reference proteome</keyword>
<dbReference type="GO" id="GO:0034457">
    <property type="term" value="C:Mpp10 complex"/>
    <property type="evidence" value="ECO:0007669"/>
    <property type="project" value="UniProtKB-UniRule"/>
</dbReference>
<evidence type="ECO:0000256" key="8">
    <source>
        <dbReference type="SAM" id="Coils"/>
    </source>
</evidence>
<comment type="caution">
    <text evidence="10">The sequence shown here is derived from an EMBL/GenBank/DDBJ whole genome shotgun (WGS) entry which is preliminary data.</text>
</comment>
<proteinExistence type="inferred from homology"/>
<dbReference type="Proteomes" id="UP001190700">
    <property type="component" value="Unassembled WGS sequence"/>
</dbReference>
<dbReference type="PANTHER" id="PTHR17039:SF0">
    <property type="entry name" value="U3 SMALL NUCLEOLAR RIBONUCLEOPROTEIN PROTEIN MPP10"/>
    <property type="match status" value="1"/>
</dbReference>
<keyword evidence="8" id="KW-0175">Coiled coil</keyword>
<evidence type="ECO:0000256" key="7">
    <source>
        <dbReference type="PIRNR" id="PIRNR017300"/>
    </source>
</evidence>
<keyword evidence="3 7" id="KW-0698">rRNA processing</keyword>
<evidence type="ECO:0000256" key="5">
    <source>
        <dbReference type="ARBA" id="ARBA00023274"/>
    </source>
</evidence>
<feature type="region of interest" description="Disordered" evidence="9">
    <location>
        <begin position="576"/>
        <end position="616"/>
    </location>
</feature>
<feature type="compositionally biased region" description="Acidic residues" evidence="9">
    <location>
        <begin position="219"/>
        <end position="238"/>
    </location>
</feature>
<accession>A0AAE0BUH8</accession>
<dbReference type="InterPro" id="IPR012173">
    <property type="entry name" value="Mpp10"/>
</dbReference>
<feature type="region of interest" description="Disordered" evidence="9">
    <location>
        <begin position="673"/>
        <end position="700"/>
    </location>
</feature>
<evidence type="ECO:0000256" key="2">
    <source>
        <dbReference type="ARBA" id="ARBA00022517"/>
    </source>
</evidence>
<feature type="compositionally biased region" description="Acidic residues" evidence="9">
    <location>
        <begin position="322"/>
        <end position="374"/>
    </location>
</feature>
<dbReference type="PIRSF" id="PIRSF017300">
    <property type="entry name" value="snoRNP_Mpp10"/>
    <property type="match status" value="1"/>
</dbReference>
<comment type="similarity">
    <text evidence="6 7">Belongs to the MPP10 family.</text>
</comment>
<name>A0AAE0BUH8_9CHLO</name>
<organism evidence="10 11">
    <name type="scientific">Cymbomonas tetramitiformis</name>
    <dbReference type="NCBI Taxonomy" id="36881"/>
    <lineage>
        <taxon>Eukaryota</taxon>
        <taxon>Viridiplantae</taxon>
        <taxon>Chlorophyta</taxon>
        <taxon>Pyramimonadophyceae</taxon>
        <taxon>Pyramimonadales</taxon>
        <taxon>Pyramimonadaceae</taxon>
        <taxon>Cymbomonas</taxon>
    </lineage>
</organism>
<sequence length="700" mass="77951">MVVKADIDLGSFSLFAKEDVEILENLLSNTVDSAAFLTPSEDLAEGGRAAAKVLYKCTAAQLKSIGSTAAASLLPELHTNGFDAEQIWQQLEMQSAPLIGKAKRIVHRTTPDTPLLEEDAVEVLEAALAEEDEDEEDLDQEDAEEQGNGEDEDSGEEDDDQLADEEDEEDEEDEPEREEAGRKKSKRKENTVEDDFLDLDQMERFLSQAEEQHAKIDEERDEDSEEDEDEEEDDDDGEFSGRGEGEEEEEDSADEDRLDDVDDDEEDLEDEDDLEAALAYTSKLAGVKRAASKSSSSKGAENAMYADLFGKAPSRSARKSADEEDEEEPEEEDEEDEEDEEKEESEDEQQMSEEEEGEDEDEEGDVELDMEGEEDLPKSSHEKRRARLAEKTKKLEDAAMAEKPWMMQGEVVASARPKNSALEVDMDFEHVQLPPPVITEEITQSLEDMIKQRILESRFDGVVHVETAGVKKKKKELIELDDEKSKKGLGEVLEADYMKAKAALEEEEEEEETDLQKQAKTLLSHLFLRLDALSHFQYTPKPHIEELSVKPEVPAVQMEEVAPVTMTDAQVKAPQDVFKGGGKAGKKAAGNVKADSEMTQAERKRRRAKKKRAYENKEKVKTKVVEAKMAAKGISRSDIAALEKAKEAGAALTATGDTTSYTKSAKVFGALQDAKAEGGGKRKRTLPEEVPARKRNSLML</sequence>
<reference evidence="10 11" key="1">
    <citation type="journal article" date="2015" name="Genome Biol. Evol.">
        <title>Comparative Genomics of a Bacterivorous Green Alga Reveals Evolutionary Causalities and Consequences of Phago-Mixotrophic Mode of Nutrition.</title>
        <authorList>
            <person name="Burns J.A."/>
            <person name="Paasch A."/>
            <person name="Narechania A."/>
            <person name="Kim E."/>
        </authorList>
    </citation>
    <scope>NUCLEOTIDE SEQUENCE [LARGE SCALE GENOMIC DNA]</scope>
    <source>
        <strain evidence="10 11">PLY_AMNH</strain>
    </source>
</reference>
<dbReference type="GO" id="GO:0006364">
    <property type="term" value="P:rRNA processing"/>
    <property type="evidence" value="ECO:0007669"/>
    <property type="project" value="UniProtKB-KW"/>
</dbReference>
<evidence type="ECO:0000313" key="11">
    <source>
        <dbReference type="Proteomes" id="UP001190700"/>
    </source>
</evidence>
<keyword evidence="5 7" id="KW-0687">Ribonucleoprotein</keyword>
<evidence type="ECO:0000256" key="6">
    <source>
        <dbReference type="ARBA" id="ARBA00029455"/>
    </source>
</evidence>